<dbReference type="SUPFAM" id="SSF46689">
    <property type="entry name" value="Homeodomain-like"/>
    <property type="match status" value="1"/>
</dbReference>
<keyword evidence="1" id="KW-0805">Transcription regulation</keyword>
<dbReference type="Pfam" id="PF12833">
    <property type="entry name" value="HTH_18"/>
    <property type="match status" value="1"/>
</dbReference>
<feature type="domain" description="HTH araC/xylS-type" evidence="4">
    <location>
        <begin position="207"/>
        <end position="291"/>
    </location>
</feature>
<dbReference type="InterPro" id="IPR018062">
    <property type="entry name" value="HTH_AraC-typ_CS"/>
</dbReference>
<reference evidence="5 6" key="1">
    <citation type="submission" date="2019-09" db="EMBL/GenBank/DDBJ databases">
        <title>Taxonomy of Antarctic Massilia spp.: description of Massilia rubra sp. nov., Massilia aquatica sp. nov., Massilia mucilaginosa sp. nov., Massilia frigida sp. nov. isolated from streams, lakes and regoliths.</title>
        <authorList>
            <person name="Holochova P."/>
            <person name="Sedlacek I."/>
            <person name="Kralova S."/>
            <person name="Maslanova I."/>
            <person name="Busse H.-J."/>
            <person name="Stankova E."/>
            <person name="Vrbovska V."/>
            <person name="Kovarovic V."/>
            <person name="Bartak M."/>
            <person name="Svec P."/>
            <person name="Pantucek R."/>
        </authorList>
    </citation>
    <scope>NUCLEOTIDE SEQUENCE [LARGE SCALE GENOMIC DNA]</scope>
    <source>
        <strain evidence="5 6">CCM 8693</strain>
    </source>
</reference>
<dbReference type="InterPro" id="IPR046532">
    <property type="entry name" value="DUF6597"/>
</dbReference>
<name>A0ABX0M0N9_9BURK</name>
<dbReference type="InterPro" id="IPR050204">
    <property type="entry name" value="AraC_XylS_family_regulators"/>
</dbReference>
<dbReference type="InterPro" id="IPR018060">
    <property type="entry name" value="HTH_AraC"/>
</dbReference>
<keyword evidence="6" id="KW-1185">Reference proteome</keyword>
<dbReference type="Gene3D" id="1.10.10.60">
    <property type="entry name" value="Homeodomain-like"/>
    <property type="match status" value="1"/>
</dbReference>
<evidence type="ECO:0000313" key="5">
    <source>
        <dbReference type="EMBL" id="NHZ40694.1"/>
    </source>
</evidence>
<evidence type="ECO:0000259" key="4">
    <source>
        <dbReference type="PROSITE" id="PS01124"/>
    </source>
</evidence>
<dbReference type="EMBL" id="VVIW01000005">
    <property type="protein sequence ID" value="NHZ40694.1"/>
    <property type="molecule type" value="Genomic_DNA"/>
</dbReference>
<dbReference type="Proteomes" id="UP000819052">
    <property type="component" value="Unassembled WGS sequence"/>
</dbReference>
<evidence type="ECO:0000256" key="3">
    <source>
        <dbReference type="ARBA" id="ARBA00023163"/>
    </source>
</evidence>
<dbReference type="PROSITE" id="PS00041">
    <property type="entry name" value="HTH_ARAC_FAMILY_1"/>
    <property type="match status" value="1"/>
</dbReference>
<dbReference type="PANTHER" id="PTHR46796">
    <property type="entry name" value="HTH-TYPE TRANSCRIPTIONAL ACTIVATOR RHAS-RELATED"/>
    <property type="match status" value="1"/>
</dbReference>
<proteinExistence type="predicted"/>
<dbReference type="PANTHER" id="PTHR46796:SF12">
    <property type="entry name" value="HTH-TYPE DNA-BINDING TRANSCRIPTIONAL ACTIVATOR EUTR"/>
    <property type="match status" value="1"/>
</dbReference>
<dbReference type="InterPro" id="IPR009057">
    <property type="entry name" value="Homeodomain-like_sf"/>
</dbReference>
<evidence type="ECO:0000313" key="6">
    <source>
        <dbReference type="Proteomes" id="UP000819052"/>
    </source>
</evidence>
<dbReference type="SMART" id="SM00342">
    <property type="entry name" value="HTH_ARAC"/>
    <property type="match status" value="1"/>
</dbReference>
<organism evidence="5 6">
    <name type="scientific">Massilia aquatica</name>
    <dbReference type="NCBI Taxonomy" id="2609000"/>
    <lineage>
        <taxon>Bacteria</taxon>
        <taxon>Pseudomonadati</taxon>
        <taxon>Pseudomonadota</taxon>
        <taxon>Betaproteobacteria</taxon>
        <taxon>Burkholderiales</taxon>
        <taxon>Oxalobacteraceae</taxon>
        <taxon>Telluria group</taxon>
        <taxon>Massilia</taxon>
    </lineage>
</organism>
<evidence type="ECO:0000256" key="1">
    <source>
        <dbReference type="ARBA" id="ARBA00023015"/>
    </source>
</evidence>
<protein>
    <submittedName>
        <fullName evidence="5">Helix-turn-helix transcriptional regulator</fullName>
    </submittedName>
</protein>
<accession>A0ABX0M0N9</accession>
<gene>
    <name evidence="5" type="ORF">F1609_11090</name>
</gene>
<keyword evidence="3" id="KW-0804">Transcription</keyword>
<dbReference type="PROSITE" id="PS01124">
    <property type="entry name" value="HTH_ARAC_FAMILY_2"/>
    <property type="match status" value="1"/>
</dbReference>
<keyword evidence="2" id="KW-0238">DNA-binding</keyword>
<dbReference type="Pfam" id="PF20240">
    <property type="entry name" value="DUF6597"/>
    <property type="match status" value="1"/>
</dbReference>
<sequence length="300" mass="32155">MDGAALTRAVARRTTTVSARTTNILDKPDTAPSTPKGIVDPLGMARRIRLATYPPAAPLALFVDYYWIVEWNMGERAPEIQRVLPYPNAHLVFDRGRSAIHGVVRGAFERSVAGAGRVLGVRFKPGGLRPFIDHPLSTLADRTMPVDEVLRVPGVEAEQRVFAAAGDAGMVGAAEAMLLAVLPAPDPRALLAAQAVAAAAAVDGPASVAALCAQVGIEERALQRLFSNYVGVSPKWVIQRYRLQEASWRLARPGAPDLADLASQLGFFDQAHFTRDFTKLVGTSPLEYWKSQQAPGQGGA</sequence>
<comment type="caution">
    <text evidence="5">The sequence shown here is derived from an EMBL/GenBank/DDBJ whole genome shotgun (WGS) entry which is preliminary data.</text>
</comment>
<evidence type="ECO:0000256" key="2">
    <source>
        <dbReference type="ARBA" id="ARBA00023125"/>
    </source>
</evidence>